<sequence>MQQVQKNILMDVSLEMYANQLNMSSSKLSKAFYIRGHWEDRLKAIEADISAMERVLAGTTAQASSQQVSATSAYPASSSRSLPPYKHNQPNYFTKGSDLELAIALLGTGGGTGDGAEDGEWQVSLRYRHANQDELYKAVEMTRRGEHFSAIIPGAYTHSLYPIVYFFVIEEPSGKSLMVPGFDENLSNQPYYILRERT</sequence>
<comment type="caution">
    <text evidence="2">The sequence shown here is derived from an EMBL/GenBank/DDBJ whole genome shotgun (WGS) entry which is preliminary data.</text>
</comment>
<dbReference type="Proteomes" id="UP001165962">
    <property type="component" value="Unassembled WGS sequence"/>
</dbReference>
<evidence type="ECO:0000256" key="1">
    <source>
        <dbReference type="SAM" id="MobiDB-lite"/>
    </source>
</evidence>
<protein>
    <submittedName>
        <fullName evidence="2">Uncharacterized protein</fullName>
    </submittedName>
</protein>
<dbReference type="EMBL" id="JAAOIW010000025">
    <property type="protein sequence ID" value="NHN35040.1"/>
    <property type="molecule type" value="Genomic_DNA"/>
</dbReference>
<evidence type="ECO:0000313" key="3">
    <source>
        <dbReference type="Proteomes" id="UP001165962"/>
    </source>
</evidence>
<evidence type="ECO:0000313" key="2">
    <source>
        <dbReference type="EMBL" id="NHN35040.1"/>
    </source>
</evidence>
<dbReference type="RefSeq" id="WP_166157121.1">
    <property type="nucleotide sequence ID" value="NZ_JAAOIW010000025.1"/>
</dbReference>
<proteinExistence type="predicted"/>
<feature type="region of interest" description="Disordered" evidence="1">
    <location>
        <begin position="67"/>
        <end position="87"/>
    </location>
</feature>
<name>A0ABX0JLV1_9BACL</name>
<reference evidence="2" key="1">
    <citation type="submission" date="2020-03" db="EMBL/GenBank/DDBJ databases">
        <title>Draft sequencing of Paenibacilllus sp. S3N08.</title>
        <authorList>
            <person name="Kim D.-U."/>
        </authorList>
    </citation>
    <scope>NUCLEOTIDE SEQUENCE</scope>
    <source>
        <strain evidence="2">S3N08</strain>
    </source>
</reference>
<accession>A0ABX0JLV1</accession>
<gene>
    <name evidence="2" type="ORF">G9U52_35515</name>
</gene>
<keyword evidence="3" id="KW-1185">Reference proteome</keyword>
<organism evidence="2 3">
    <name type="scientific">Paenibacillus agricola</name>
    <dbReference type="NCBI Taxonomy" id="2716264"/>
    <lineage>
        <taxon>Bacteria</taxon>
        <taxon>Bacillati</taxon>
        <taxon>Bacillota</taxon>
        <taxon>Bacilli</taxon>
        <taxon>Bacillales</taxon>
        <taxon>Paenibacillaceae</taxon>
        <taxon>Paenibacillus</taxon>
    </lineage>
</organism>